<dbReference type="InterPro" id="IPR002120">
    <property type="entry name" value="TRH_rcpt_1"/>
</dbReference>
<feature type="transmembrane region" description="Helical" evidence="8">
    <location>
        <begin position="269"/>
        <end position="290"/>
    </location>
</feature>
<organism evidence="10 11">
    <name type="scientific">Hypsibius exemplaris</name>
    <name type="common">Freshwater tardigrade</name>
    <dbReference type="NCBI Taxonomy" id="2072580"/>
    <lineage>
        <taxon>Eukaryota</taxon>
        <taxon>Metazoa</taxon>
        <taxon>Ecdysozoa</taxon>
        <taxon>Tardigrada</taxon>
        <taxon>Eutardigrada</taxon>
        <taxon>Parachela</taxon>
        <taxon>Hypsibioidea</taxon>
        <taxon>Hypsibiidae</taxon>
        <taxon>Hypsibius</taxon>
    </lineage>
</organism>
<name>A0A1W0X1X9_HYPEX</name>
<reference evidence="11" key="1">
    <citation type="submission" date="2017-01" db="EMBL/GenBank/DDBJ databases">
        <title>Comparative genomics of anhydrobiosis in the tardigrade Hypsibius dujardini.</title>
        <authorList>
            <person name="Yoshida Y."/>
            <person name="Koutsovoulos G."/>
            <person name="Laetsch D."/>
            <person name="Stevens L."/>
            <person name="Kumar S."/>
            <person name="Horikawa D."/>
            <person name="Ishino K."/>
            <person name="Komine S."/>
            <person name="Tomita M."/>
            <person name="Blaxter M."/>
            <person name="Arakawa K."/>
        </authorList>
    </citation>
    <scope>NUCLEOTIDE SEQUENCE [LARGE SCALE GENOMIC DNA]</scope>
    <source>
        <strain evidence="11">Z151</strain>
    </source>
</reference>
<dbReference type="PRINTS" id="PR00237">
    <property type="entry name" value="GPCRRHODOPSN"/>
</dbReference>
<dbReference type="SUPFAM" id="SSF81321">
    <property type="entry name" value="Family A G protein-coupled receptor-like"/>
    <property type="match status" value="1"/>
</dbReference>
<evidence type="ECO:0000256" key="4">
    <source>
        <dbReference type="ARBA" id="ARBA00022692"/>
    </source>
</evidence>
<dbReference type="AlphaFoldDB" id="A0A1W0X1X9"/>
<feature type="transmembrane region" description="Helical" evidence="8">
    <location>
        <begin position="140"/>
        <end position="162"/>
    </location>
</feature>
<evidence type="ECO:0000256" key="6">
    <source>
        <dbReference type="ARBA" id="ARBA00023136"/>
    </source>
</evidence>
<dbReference type="PROSITE" id="PS50262">
    <property type="entry name" value="G_PROTEIN_RECEP_F1_2"/>
    <property type="match status" value="1"/>
</dbReference>
<evidence type="ECO:0000256" key="3">
    <source>
        <dbReference type="ARBA" id="ARBA00018873"/>
    </source>
</evidence>
<comment type="subcellular location">
    <subcellularLocation>
        <location evidence="2">Membrane</location>
    </subcellularLocation>
</comment>
<keyword evidence="4 8" id="KW-0812">Transmembrane</keyword>
<evidence type="ECO:0000256" key="1">
    <source>
        <dbReference type="ARBA" id="ARBA00004100"/>
    </source>
</evidence>
<evidence type="ECO:0000256" key="8">
    <source>
        <dbReference type="SAM" id="Phobius"/>
    </source>
</evidence>
<dbReference type="GO" id="GO:0004997">
    <property type="term" value="F:thyrotropin-releasing hormone receptor activity"/>
    <property type="evidence" value="ECO:0007669"/>
    <property type="project" value="InterPro"/>
</dbReference>
<protein>
    <recommendedName>
        <fullName evidence="3">Thyrotropin-releasing hormone receptor</fullName>
    </recommendedName>
    <alternativeName>
        <fullName evidence="7">Thyroliberin receptor</fullName>
    </alternativeName>
</protein>
<evidence type="ECO:0000256" key="2">
    <source>
        <dbReference type="ARBA" id="ARBA00004370"/>
    </source>
</evidence>
<feature type="transmembrane region" description="Helical" evidence="8">
    <location>
        <begin position="414"/>
        <end position="432"/>
    </location>
</feature>
<evidence type="ECO:0000313" key="11">
    <source>
        <dbReference type="Proteomes" id="UP000192578"/>
    </source>
</evidence>
<comment type="function">
    <text evidence="1">Receptor for thyrotropin-releasing hormone (TRH). Upon ligand binding, this G-protein-coupled receptor triggers activation of the phosphatidylinositol (IP3)-calcium-protein kinase C (PKC) pathway.</text>
</comment>
<evidence type="ECO:0000256" key="5">
    <source>
        <dbReference type="ARBA" id="ARBA00022989"/>
    </source>
</evidence>
<dbReference type="EMBL" id="MTYJ01000023">
    <property type="protein sequence ID" value="OQV21473.1"/>
    <property type="molecule type" value="Genomic_DNA"/>
</dbReference>
<accession>A0A1W0X1X9</accession>
<feature type="transmembrane region" description="Helical" evidence="8">
    <location>
        <begin position="221"/>
        <end position="241"/>
    </location>
</feature>
<dbReference type="GO" id="GO:0016020">
    <property type="term" value="C:membrane"/>
    <property type="evidence" value="ECO:0007669"/>
    <property type="project" value="UniProtKB-SubCell"/>
</dbReference>
<feature type="transmembrane region" description="Helical" evidence="8">
    <location>
        <begin position="444"/>
        <end position="469"/>
    </location>
</feature>
<dbReference type="Pfam" id="PF00001">
    <property type="entry name" value="7tm_1"/>
    <property type="match status" value="1"/>
</dbReference>
<evidence type="ECO:0000313" key="10">
    <source>
        <dbReference type="EMBL" id="OQV21473.1"/>
    </source>
</evidence>
<keyword evidence="6 8" id="KW-0472">Membrane</keyword>
<feature type="domain" description="G-protein coupled receptors family 1 profile" evidence="9">
    <location>
        <begin position="121"/>
        <end position="470"/>
    </location>
</feature>
<dbReference type="SMART" id="SM01381">
    <property type="entry name" value="7TM_GPCR_Srsx"/>
    <property type="match status" value="1"/>
</dbReference>
<dbReference type="OrthoDB" id="10055255at2759"/>
<comment type="caution">
    <text evidence="10">The sequence shown here is derived from an EMBL/GenBank/DDBJ whole genome shotgun (WGS) entry which is preliminary data.</text>
</comment>
<feature type="transmembrane region" description="Helical" evidence="8">
    <location>
        <begin position="105"/>
        <end position="128"/>
    </location>
</feature>
<gene>
    <name evidence="10" type="ORF">BV898_04677</name>
</gene>
<sequence length="495" mass="55431">MRTSLPEVKSNRLQRLPFLKNPLTPVNHLAFMELPEFQDSLFVSSSSTTRNYTAVMESEGMTGRTTFELLKLMTLQYAQQGKPAPFPGGSLIKEEQEQHPLAYRIWATIIHATIFILGVAGNVVLVIVVRKTRSLQTSTYCYLVSLAVADLMVLLSAVPEAIISHHIGWKWITGQLGCSAMVFFNFLGINVGSLSILAFTLDRYIAACRPLLILKICNWSYARKVVICLWIFSILYCAPWLGLTEVRPDPDIPDIEICDFRVPREVTVYWFITDIILFYVCPLIVAAVIYTRLGLILRRSIASFRVAARNAELGQKESRTMDTWTGGGGDTLERMNNGGGGTATPIGERQVCLELELLKDRPLSSAAVAATGGGGSSAANLTERIELPPEDAWAEPPVNLKHRYGKLRRSRTRVFRMLVIIVVLFAVTWLPYRSLLVYNSLSATPWYNLLFLFFAKTCIYANCAVNPYLYNIMSRRFREGLWTTLTCSSGGSIKN</sequence>
<dbReference type="Gene3D" id="1.20.1070.10">
    <property type="entry name" value="Rhodopsin 7-helix transmembrane proteins"/>
    <property type="match status" value="1"/>
</dbReference>
<proteinExistence type="predicted"/>
<evidence type="ECO:0000259" key="9">
    <source>
        <dbReference type="PROSITE" id="PS50262"/>
    </source>
</evidence>
<keyword evidence="5 8" id="KW-1133">Transmembrane helix</keyword>
<dbReference type="PANTHER" id="PTHR46061">
    <property type="entry name" value="THYROTROPIN-RELEASING HORMONE RECEPTOR"/>
    <property type="match status" value="1"/>
</dbReference>
<evidence type="ECO:0000256" key="7">
    <source>
        <dbReference type="ARBA" id="ARBA00032251"/>
    </source>
</evidence>
<dbReference type="InterPro" id="IPR017452">
    <property type="entry name" value="GPCR_Rhodpsn_7TM"/>
</dbReference>
<keyword evidence="10" id="KW-0675">Receptor</keyword>
<dbReference type="PANTHER" id="PTHR46061:SF3">
    <property type="entry name" value="THYROTROPIN-RELEASING HORMONE RECEPTOR"/>
    <property type="match status" value="1"/>
</dbReference>
<dbReference type="Proteomes" id="UP000192578">
    <property type="component" value="Unassembled WGS sequence"/>
</dbReference>
<feature type="transmembrane region" description="Helical" evidence="8">
    <location>
        <begin position="182"/>
        <end position="201"/>
    </location>
</feature>
<dbReference type="InterPro" id="IPR000276">
    <property type="entry name" value="GPCR_Rhodpsn"/>
</dbReference>
<keyword evidence="11" id="KW-1185">Reference proteome</keyword>